<reference evidence="3" key="1">
    <citation type="submission" date="2016-10" db="EMBL/GenBank/DDBJ databases">
        <authorList>
            <person name="Varghese N."/>
            <person name="Submissions S."/>
        </authorList>
    </citation>
    <scope>NUCLEOTIDE SEQUENCE [LARGE SCALE GENOMIC DNA]</scope>
    <source>
        <strain evidence="3">DSM 44142</strain>
    </source>
</reference>
<evidence type="ECO:0000259" key="1">
    <source>
        <dbReference type="Pfam" id="PF13794"/>
    </source>
</evidence>
<keyword evidence="3" id="KW-1185">Reference proteome</keyword>
<dbReference type="InterPro" id="IPR059125">
    <property type="entry name" value="Ferritin_actino"/>
</dbReference>
<sequence length="236" mass="25776">MVPGRAARISMCVMSEQARHRGIPSEHPGVAALFAVLAHGELAAFERLAKEAQMAPDLRGRIAVSSMAAAQMRNFELLETELDRRGQDVATATAPFEPVITRYHERTTPRNWNEALVKAYIGDGLAADFYSEVARALPGEPATIVAAVLSDTRESDFAVERVREAVTANPALRSPLTLWGRRLLSEAITQAQEVLATRDELSALLFEHSGDLPGVTQFFESLQTRHAERMATLGLG</sequence>
<organism evidence="2 3">
    <name type="scientific">Tsukamurella pulmonis</name>
    <dbReference type="NCBI Taxonomy" id="47312"/>
    <lineage>
        <taxon>Bacteria</taxon>
        <taxon>Bacillati</taxon>
        <taxon>Actinomycetota</taxon>
        <taxon>Actinomycetes</taxon>
        <taxon>Mycobacteriales</taxon>
        <taxon>Tsukamurellaceae</taxon>
        <taxon>Tsukamurella</taxon>
    </lineage>
</organism>
<dbReference type="AlphaFoldDB" id="A0A1H1GRE0"/>
<dbReference type="Proteomes" id="UP000183053">
    <property type="component" value="Unassembled WGS sequence"/>
</dbReference>
<dbReference type="Pfam" id="PF13794">
    <property type="entry name" value="MiaE_2"/>
    <property type="match status" value="1"/>
</dbReference>
<dbReference type="CDD" id="cd00657">
    <property type="entry name" value="Ferritin_like"/>
    <property type="match status" value="1"/>
</dbReference>
<gene>
    <name evidence="2" type="ORF">SAMN04489765_3514</name>
</gene>
<proteinExistence type="predicted"/>
<protein>
    <submittedName>
        <fullName evidence="2">tRNA-(MS[2]IO[6]A)-hydroxylase (MiaE)-like</fullName>
    </submittedName>
</protein>
<dbReference type="InterPro" id="IPR012347">
    <property type="entry name" value="Ferritin-like"/>
</dbReference>
<feature type="domain" description="Ferritin-like" evidence="1">
    <location>
        <begin position="29"/>
        <end position="206"/>
    </location>
</feature>
<evidence type="ECO:0000313" key="3">
    <source>
        <dbReference type="Proteomes" id="UP000183053"/>
    </source>
</evidence>
<name>A0A1H1GRE0_9ACTN</name>
<dbReference type="STRING" id="47312.SAMN04489765_3514"/>
<dbReference type="EMBL" id="FNLF01000002">
    <property type="protein sequence ID" value="SDR15747.1"/>
    <property type="molecule type" value="Genomic_DNA"/>
</dbReference>
<accession>A0A1H1GRE0</accession>
<evidence type="ECO:0000313" key="2">
    <source>
        <dbReference type="EMBL" id="SDR15747.1"/>
    </source>
</evidence>
<dbReference type="Gene3D" id="1.20.1260.10">
    <property type="match status" value="1"/>
</dbReference>